<sequence length="75" mass="7870">MRGGEVSGSAGKKNGDDCGKRNDDGEESLEVLYGFGPRRGEGRRVLSFVGNEGERLGRVNSAANVTVAINAATTR</sequence>
<proteinExistence type="predicted"/>
<dbReference type="Proteomes" id="UP000309997">
    <property type="component" value="Unassembled WGS sequence"/>
</dbReference>
<protein>
    <submittedName>
        <fullName evidence="1">Uncharacterized protein</fullName>
    </submittedName>
</protein>
<name>A0ACC4AHS9_POPAL</name>
<gene>
    <name evidence="1" type="ORF">D5086_033783</name>
</gene>
<organism evidence="1 2">
    <name type="scientific">Populus alba</name>
    <name type="common">White poplar</name>
    <dbReference type="NCBI Taxonomy" id="43335"/>
    <lineage>
        <taxon>Eukaryota</taxon>
        <taxon>Viridiplantae</taxon>
        <taxon>Streptophyta</taxon>
        <taxon>Embryophyta</taxon>
        <taxon>Tracheophyta</taxon>
        <taxon>Spermatophyta</taxon>
        <taxon>Magnoliopsida</taxon>
        <taxon>eudicotyledons</taxon>
        <taxon>Gunneridae</taxon>
        <taxon>Pentapetalae</taxon>
        <taxon>rosids</taxon>
        <taxon>fabids</taxon>
        <taxon>Malpighiales</taxon>
        <taxon>Salicaceae</taxon>
        <taxon>Saliceae</taxon>
        <taxon>Populus</taxon>
    </lineage>
</organism>
<accession>A0ACC4AHS9</accession>
<comment type="caution">
    <text evidence="1">The sequence shown here is derived from an EMBL/GenBank/DDBJ whole genome shotgun (WGS) entry which is preliminary data.</text>
</comment>
<evidence type="ECO:0000313" key="1">
    <source>
        <dbReference type="EMBL" id="KAL3565737.1"/>
    </source>
</evidence>
<reference evidence="1 2" key="1">
    <citation type="journal article" date="2024" name="Plant Biotechnol. J.">
        <title>Genome and CRISPR/Cas9 system of a widespread forest tree (Populus alba) in the world.</title>
        <authorList>
            <person name="Liu Y.J."/>
            <person name="Jiang P.F."/>
            <person name="Han X.M."/>
            <person name="Li X.Y."/>
            <person name="Wang H.M."/>
            <person name="Wang Y.J."/>
            <person name="Wang X.X."/>
            <person name="Zeng Q.Y."/>
        </authorList>
    </citation>
    <scope>NUCLEOTIDE SEQUENCE [LARGE SCALE GENOMIC DNA]</scope>
    <source>
        <strain evidence="2">cv. PAL-ZL1</strain>
    </source>
</reference>
<evidence type="ECO:0000313" key="2">
    <source>
        <dbReference type="Proteomes" id="UP000309997"/>
    </source>
</evidence>
<dbReference type="EMBL" id="RCHU02000019">
    <property type="protein sequence ID" value="KAL3565737.1"/>
    <property type="molecule type" value="Genomic_DNA"/>
</dbReference>
<keyword evidence="2" id="KW-1185">Reference proteome</keyword>